<dbReference type="GO" id="GO:0003677">
    <property type="term" value="F:DNA binding"/>
    <property type="evidence" value="ECO:0007669"/>
    <property type="project" value="InterPro"/>
</dbReference>
<comment type="similarity">
    <text evidence="1">Belongs to the sigma-70 factor family. ECF subfamily.</text>
</comment>
<keyword evidence="4" id="KW-0804">Transcription</keyword>
<keyword evidence="3" id="KW-0731">Sigma factor</keyword>
<evidence type="ECO:0000256" key="2">
    <source>
        <dbReference type="ARBA" id="ARBA00023015"/>
    </source>
</evidence>
<dbReference type="PANTHER" id="PTHR43133:SF45">
    <property type="entry name" value="RNA POLYMERASE ECF-TYPE SIGMA FACTOR"/>
    <property type="match status" value="1"/>
</dbReference>
<name>A0AAF0I3B9_9BACT</name>
<dbReference type="GO" id="GO:0006352">
    <property type="term" value="P:DNA-templated transcription initiation"/>
    <property type="evidence" value="ECO:0007669"/>
    <property type="project" value="InterPro"/>
</dbReference>
<proteinExistence type="inferred from homology"/>
<dbReference type="Proteomes" id="UP001218638">
    <property type="component" value="Chromosome"/>
</dbReference>
<feature type="domain" description="HTH luxR-type" evidence="5">
    <location>
        <begin position="128"/>
        <end position="155"/>
    </location>
</feature>
<dbReference type="PROSITE" id="PS00622">
    <property type="entry name" value="HTH_LUXR_1"/>
    <property type="match status" value="1"/>
</dbReference>
<dbReference type="NCBIfam" id="TIGR02937">
    <property type="entry name" value="sigma70-ECF"/>
    <property type="match status" value="1"/>
</dbReference>
<dbReference type="SUPFAM" id="SSF88659">
    <property type="entry name" value="Sigma3 and sigma4 domains of RNA polymerase sigma factors"/>
    <property type="match status" value="1"/>
</dbReference>
<protein>
    <submittedName>
        <fullName evidence="6">Sigma-70 family RNA polymerase sigma factor</fullName>
    </submittedName>
</protein>
<evidence type="ECO:0000256" key="1">
    <source>
        <dbReference type="ARBA" id="ARBA00010641"/>
    </source>
</evidence>
<keyword evidence="7" id="KW-1185">Reference proteome</keyword>
<dbReference type="Pfam" id="PF04542">
    <property type="entry name" value="Sigma70_r2"/>
    <property type="match status" value="1"/>
</dbReference>
<dbReference type="InterPro" id="IPR014284">
    <property type="entry name" value="RNA_pol_sigma-70_dom"/>
</dbReference>
<evidence type="ECO:0000256" key="3">
    <source>
        <dbReference type="ARBA" id="ARBA00023082"/>
    </source>
</evidence>
<dbReference type="GO" id="GO:0016987">
    <property type="term" value="F:sigma factor activity"/>
    <property type="evidence" value="ECO:0007669"/>
    <property type="project" value="UniProtKB-KW"/>
</dbReference>
<evidence type="ECO:0000313" key="6">
    <source>
        <dbReference type="EMBL" id="WED65820.1"/>
    </source>
</evidence>
<dbReference type="SUPFAM" id="SSF88946">
    <property type="entry name" value="Sigma2 domain of RNA polymerase sigma factors"/>
    <property type="match status" value="1"/>
</dbReference>
<evidence type="ECO:0000256" key="4">
    <source>
        <dbReference type="ARBA" id="ARBA00023163"/>
    </source>
</evidence>
<evidence type="ECO:0000313" key="7">
    <source>
        <dbReference type="Proteomes" id="UP001218638"/>
    </source>
</evidence>
<dbReference type="InterPro" id="IPR007627">
    <property type="entry name" value="RNA_pol_sigma70_r2"/>
</dbReference>
<dbReference type="KEGG" id="slom:PXH66_03030"/>
<sequence>MTHRTQQQQFDVWASKHIGIIHKVVRSFCDDPVDRDDLRQEIHLAMWHAIPGFTGNAKESTYIYRVALNRAISWVRKHRNERRHREKFETDPLHFVSEHEDPRLEVIYAEIRQLPKAERALILMQLEGFSYEDIAESVGLSVSNVGVRLTRIRQKLAANLKDK</sequence>
<dbReference type="InterPro" id="IPR013324">
    <property type="entry name" value="RNA_pol_sigma_r3/r4-like"/>
</dbReference>
<dbReference type="RefSeq" id="WP_330930350.1">
    <property type="nucleotide sequence ID" value="NZ_CP119075.1"/>
</dbReference>
<dbReference type="InterPro" id="IPR036388">
    <property type="entry name" value="WH-like_DNA-bd_sf"/>
</dbReference>
<dbReference type="Gene3D" id="1.10.1740.10">
    <property type="match status" value="1"/>
</dbReference>
<gene>
    <name evidence="6" type="ORF">PXH66_03030</name>
</gene>
<keyword evidence="2" id="KW-0805">Transcription regulation</keyword>
<dbReference type="EMBL" id="CP119075">
    <property type="protein sequence ID" value="WED65820.1"/>
    <property type="molecule type" value="Genomic_DNA"/>
</dbReference>
<evidence type="ECO:0000259" key="5">
    <source>
        <dbReference type="PROSITE" id="PS00622"/>
    </source>
</evidence>
<dbReference type="Pfam" id="PF08281">
    <property type="entry name" value="Sigma70_r4_2"/>
    <property type="match status" value="1"/>
</dbReference>
<dbReference type="Gene3D" id="1.10.10.10">
    <property type="entry name" value="Winged helix-like DNA-binding domain superfamily/Winged helix DNA-binding domain"/>
    <property type="match status" value="1"/>
</dbReference>
<dbReference type="AlphaFoldDB" id="A0AAF0I3B9"/>
<dbReference type="InterPro" id="IPR013325">
    <property type="entry name" value="RNA_pol_sigma_r2"/>
</dbReference>
<dbReference type="InterPro" id="IPR000792">
    <property type="entry name" value="Tscrpt_reg_LuxR_C"/>
</dbReference>
<dbReference type="PANTHER" id="PTHR43133">
    <property type="entry name" value="RNA POLYMERASE ECF-TYPE SIGMA FACTO"/>
    <property type="match status" value="1"/>
</dbReference>
<dbReference type="InterPro" id="IPR039425">
    <property type="entry name" value="RNA_pol_sigma-70-like"/>
</dbReference>
<reference evidence="6" key="1">
    <citation type="submission" date="2023-03" db="EMBL/GenBank/DDBJ databases">
        <title>Lomoglobus Profundus gen. nov., sp. nov., a novel member of the phylum Verrucomicrobia, isolated from deep-marine sediment of South China Sea.</title>
        <authorList>
            <person name="Ahmad T."/>
            <person name="Ishaq S.E."/>
            <person name="Wang F."/>
        </authorList>
    </citation>
    <scope>NUCLEOTIDE SEQUENCE</scope>
    <source>
        <strain evidence="6">LMO-M01</strain>
    </source>
</reference>
<dbReference type="InterPro" id="IPR013249">
    <property type="entry name" value="RNA_pol_sigma70_r4_t2"/>
</dbReference>
<organism evidence="6 7">
    <name type="scientific">Synoicihabitans lomoniglobus</name>
    <dbReference type="NCBI Taxonomy" id="2909285"/>
    <lineage>
        <taxon>Bacteria</taxon>
        <taxon>Pseudomonadati</taxon>
        <taxon>Verrucomicrobiota</taxon>
        <taxon>Opitutia</taxon>
        <taxon>Opitutales</taxon>
        <taxon>Opitutaceae</taxon>
        <taxon>Synoicihabitans</taxon>
    </lineage>
</organism>
<accession>A0AAF0I3B9</accession>